<keyword evidence="2" id="KW-1185">Reference proteome</keyword>
<evidence type="ECO:0000313" key="2">
    <source>
        <dbReference type="Proteomes" id="UP000446866"/>
    </source>
</evidence>
<accession>A0A845QHS1</accession>
<gene>
    <name evidence="1" type="ORF">D0435_03050</name>
</gene>
<dbReference type="RefSeq" id="WP_160200950.1">
    <property type="nucleotide sequence ID" value="NZ_QXWK01000004.1"/>
</dbReference>
<name>A0A845QHS1_9FIRM</name>
<dbReference type="PANTHER" id="PTHR38456:SF1">
    <property type="entry name" value="CYCLIC DI-AMP RECEPTOR A"/>
    <property type="match status" value="1"/>
</dbReference>
<comment type="caution">
    <text evidence="1">The sequence shown here is derived from an EMBL/GenBank/DDBJ whole genome shotgun (WGS) entry which is preliminary data.</text>
</comment>
<sequence length="117" mass="12972">MKEKEQQKLIMAVLNGEDYEDTIHDLTQNGFFVTVLNSSGGFFRKKNVTIMIGTDESKCAEVLEILKVNAGVREKTTYQNVTAPGCEQMSLVPPIPIKKPAGGITVFIMDLCSIEKF</sequence>
<dbReference type="InterPro" id="IPR015867">
    <property type="entry name" value="N-reg_PII/ATP_PRibTrfase_C"/>
</dbReference>
<organism evidence="1 2">
    <name type="scientific">Anaerotruncus colihominis</name>
    <dbReference type="NCBI Taxonomy" id="169435"/>
    <lineage>
        <taxon>Bacteria</taxon>
        <taxon>Bacillati</taxon>
        <taxon>Bacillota</taxon>
        <taxon>Clostridia</taxon>
        <taxon>Eubacteriales</taxon>
        <taxon>Oscillospiraceae</taxon>
        <taxon>Anaerotruncus</taxon>
    </lineage>
</organism>
<dbReference type="Proteomes" id="UP000446866">
    <property type="component" value="Unassembled WGS sequence"/>
</dbReference>
<dbReference type="InterPro" id="IPR010375">
    <property type="entry name" value="CdAMP_rec"/>
</dbReference>
<dbReference type="AlphaFoldDB" id="A0A845QHS1"/>
<reference evidence="1 2" key="1">
    <citation type="submission" date="2018-08" db="EMBL/GenBank/DDBJ databases">
        <title>Murine metabolic-syndrome-specific gut microbial biobank.</title>
        <authorList>
            <person name="Liu C."/>
        </authorList>
    </citation>
    <scope>NUCLEOTIDE SEQUENCE [LARGE SCALE GENOMIC DNA]</scope>
    <source>
        <strain evidence="1 2">28</strain>
    </source>
</reference>
<dbReference type="Gene3D" id="3.30.70.120">
    <property type="match status" value="1"/>
</dbReference>
<evidence type="ECO:0000313" key="1">
    <source>
        <dbReference type="EMBL" id="NBH60651.1"/>
    </source>
</evidence>
<dbReference type="PANTHER" id="PTHR38456">
    <property type="entry name" value="CYCLIC DI-AMP RECEPTOR A"/>
    <property type="match status" value="1"/>
</dbReference>
<protein>
    <submittedName>
        <fullName evidence="1">Transcriptional regulator</fullName>
    </submittedName>
</protein>
<dbReference type="EMBL" id="QXWK01000004">
    <property type="protein sequence ID" value="NBH60651.1"/>
    <property type="molecule type" value="Genomic_DNA"/>
</dbReference>
<proteinExistence type="predicted"/>
<dbReference type="Pfam" id="PF06153">
    <property type="entry name" value="CdAMP_rec"/>
    <property type="match status" value="1"/>
</dbReference>